<dbReference type="PROSITE" id="PS50234">
    <property type="entry name" value="VWFA"/>
    <property type="match status" value="5"/>
</dbReference>
<dbReference type="Gene3D" id="3.40.50.410">
    <property type="entry name" value="von Willebrand factor, type A domain"/>
    <property type="match status" value="5"/>
</dbReference>
<keyword evidence="3" id="KW-0272">Extracellular matrix</keyword>
<evidence type="ECO:0000256" key="3">
    <source>
        <dbReference type="ARBA" id="ARBA00022530"/>
    </source>
</evidence>
<comment type="subcellular location">
    <subcellularLocation>
        <location evidence="1">Secreted</location>
        <location evidence="1">Extracellular space</location>
        <location evidence="1">Extracellular matrix</location>
    </subcellularLocation>
</comment>
<dbReference type="GO" id="GO:0030020">
    <property type="term" value="F:extracellular matrix structural constituent conferring tensile strength"/>
    <property type="evidence" value="ECO:0007669"/>
    <property type="project" value="TreeGrafter"/>
</dbReference>
<evidence type="ECO:0000256" key="7">
    <source>
        <dbReference type="ARBA" id="ARBA00023119"/>
    </source>
</evidence>
<dbReference type="Pfam" id="PF00092">
    <property type="entry name" value="VWA"/>
    <property type="match status" value="5"/>
</dbReference>
<dbReference type="GO" id="GO:0007155">
    <property type="term" value="P:cell adhesion"/>
    <property type="evidence" value="ECO:0007669"/>
    <property type="project" value="UniProtKB-KW"/>
</dbReference>
<feature type="domain" description="VWFA" evidence="9">
    <location>
        <begin position="419"/>
        <end position="595"/>
    </location>
</feature>
<keyword evidence="4" id="KW-0732">Signal</keyword>
<dbReference type="FunFam" id="3.40.50.410:FF:000003">
    <property type="entry name" value="Collagen type VI alpha 3 chain"/>
    <property type="match status" value="5"/>
</dbReference>
<organism evidence="10 11">
    <name type="scientific">Merluccius polli</name>
    <name type="common">Benguela hake</name>
    <name type="synonym">Merluccius cadenati</name>
    <dbReference type="NCBI Taxonomy" id="89951"/>
    <lineage>
        <taxon>Eukaryota</taxon>
        <taxon>Metazoa</taxon>
        <taxon>Chordata</taxon>
        <taxon>Craniata</taxon>
        <taxon>Vertebrata</taxon>
        <taxon>Euteleostomi</taxon>
        <taxon>Actinopterygii</taxon>
        <taxon>Neopterygii</taxon>
        <taxon>Teleostei</taxon>
        <taxon>Neoteleostei</taxon>
        <taxon>Acanthomorphata</taxon>
        <taxon>Zeiogadaria</taxon>
        <taxon>Gadariae</taxon>
        <taxon>Gadiformes</taxon>
        <taxon>Gadoidei</taxon>
        <taxon>Merlucciidae</taxon>
        <taxon>Merluccius</taxon>
    </lineage>
</organism>
<feature type="compositionally biased region" description="Basic and acidic residues" evidence="8">
    <location>
        <begin position="1398"/>
        <end position="1470"/>
    </location>
</feature>
<dbReference type="Proteomes" id="UP001174136">
    <property type="component" value="Unassembled WGS sequence"/>
</dbReference>
<dbReference type="SMART" id="SM00327">
    <property type="entry name" value="VWA"/>
    <property type="match status" value="5"/>
</dbReference>
<evidence type="ECO:0000313" key="10">
    <source>
        <dbReference type="EMBL" id="KAK0138785.1"/>
    </source>
</evidence>
<feature type="domain" description="VWFA" evidence="9">
    <location>
        <begin position="1205"/>
        <end position="1381"/>
    </location>
</feature>
<keyword evidence="7 10" id="KW-0176">Collagen</keyword>
<evidence type="ECO:0000256" key="6">
    <source>
        <dbReference type="ARBA" id="ARBA00022889"/>
    </source>
</evidence>
<dbReference type="EMBL" id="JAOPHQ010004573">
    <property type="protein sequence ID" value="KAK0138785.1"/>
    <property type="molecule type" value="Genomic_DNA"/>
</dbReference>
<dbReference type="GO" id="GO:0005581">
    <property type="term" value="C:collagen trimer"/>
    <property type="evidence" value="ECO:0007669"/>
    <property type="project" value="UniProtKB-KW"/>
</dbReference>
<gene>
    <name evidence="10" type="primary">COL6A3_2</name>
    <name evidence="10" type="ORF">N1851_024673</name>
</gene>
<evidence type="ECO:0000256" key="2">
    <source>
        <dbReference type="ARBA" id="ARBA00022525"/>
    </source>
</evidence>
<dbReference type="SUPFAM" id="SSF53300">
    <property type="entry name" value="vWA-like"/>
    <property type="match status" value="5"/>
</dbReference>
<evidence type="ECO:0000259" key="9">
    <source>
        <dbReference type="PROSITE" id="PS50234"/>
    </source>
</evidence>
<dbReference type="PANTHER" id="PTHR22588:SF21">
    <property type="entry name" value="COLLAGEN TYPE VI ALPHA 3 CHAIN"/>
    <property type="match status" value="1"/>
</dbReference>
<keyword evidence="5" id="KW-0677">Repeat</keyword>
<dbReference type="InterPro" id="IPR052229">
    <property type="entry name" value="Collagen-VI/PIF"/>
</dbReference>
<keyword evidence="6" id="KW-0130">Cell adhesion</keyword>
<protein>
    <submittedName>
        <fullName evidence="10">Collagen alpha-3(VI) chain</fullName>
    </submittedName>
</protein>
<dbReference type="InterPro" id="IPR002035">
    <property type="entry name" value="VWF_A"/>
</dbReference>
<reference evidence="10" key="1">
    <citation type="journal article" date="2023" name="Front. Mar. Sci.">
        <title>A new Merluccius polli reference genome to investigate the effects of global change in West African waters.</title>
        <authorList>
            <person name="Mateo J.L."/>
            <person name="Blanco-Fernandez C."/>
            <person name="Garcia-Vazquez E."/>
            <person name="Machado-Schiaffino G."/>
        </authorList>
    </citation>
    <scope>NUCLEOTIDE SEQUENCE</scope>
    <source>
        <strain evidence="10">C29</strain>
        <tissue evidence="10">Fin</tissue>
    </source>
</reference>
<evidence type="ECO:0000256" key="1">
    <source>
        <dbReference type="ARBA" id="ARBA00004498"/>
    </source>
</evidence>
<keyword evidence="11" id="KW-1185">Reference proteome</keyword>
<dbReference type="PRINTS" id="PR00453">
    <property type="entry name" value="VWFADOMAIN"/>
</dbReference>
<comment type="caution">
    <text evidence="10">The sequence shown here is derived from an EMBL/GenBank/DDBJ whole genome shotgun (WGS) entry which is preliminary data.</text>
</comment>
<keyword evidence="2" id="KW-0964">Secreted</keyword>
<sequence length="1470" mass="162076">MGQNLCVGVGDIEDELDNLASESSTVARASTFDGLSELNKQILETLDDEVKRGKLCTGVQEAPKGVGAAGADTTQLHQIATSTEDVIQIPSFPRLPGIDDKFIARLSGDPFPESTIEYHRPDNDLHKAKEADIVFLVDSSLNVGKDNFKKVIEFIYNLVDLFYTERDKLRIGMAHYATDVTNDFYLNAYANRDDVISAIAKVEYKGERRINTGTAIRYVQDNHFTTARGSRKDECIPQVLLVLTGGHSSDDSKTAALGLKANGVRIYAVGVGDIEDELDNLASESSTVARASTFDGLSELNEQILETLDDEVKRVKLCTGVQEAPKVFSFSNSSDVSLYGPVLKSSRVNCTGVGAAGADTTQLHQIATSTEDVIQIPSFPRLPGVDDKFIARLSGDPFPESTTEYHRPDNDLHKAKEADIVFLVDSSLNVGKDNFKKVIEFIYNLVDLFYTERDKLRIGMAHYATDVTNDFYLNAYANRDDVISAIAKVEYKGERRINTGTAIRYVQDNHFTTARGSRKDECIPQVLLVLTGGHSSDDSKTAALGLKANGVRIYAVGVGDIEDELDNLASESSTVARASTFDGLSELNEQILETLDDEVKRVKLCPGVQEAPKGVGAPGADTTQLHQIATSTEDVIQFPSFPRLPGVDDKFIARLSGDPFPESTTEYHRPDNDLHKAKEADIVFLVDSSLNVGKDNFKKVIEFIYNLVDLFYTERDKLRIGMAHYATDVTNDFYLNAYANRDDVISAIAKVEYKGERRINTGTAIRYVQDNHFTTARGSRKDECIPQVLLVLTGGHSSDDSKTAALGLKANGVRIYAVGVGDIEDELDNLASESSTVARASTFDGLSELNEQILETLDDEVKRVKLCPGVQEAPKGVGAPGADTTQLHQIATSTEDVIQFPSFPRLPGVDDKFIARLSGDPFPESTTEYHRPDNDLHKAKEADIVFLVDSSLNVGKDNFKKVIEFIYNLVDLFYTERDKLRIGMAHYATDVTNDFYLNAYANRDDVISAIAKVEYKGERRINTGAAIRYVQDNHFTTARGSRKDECIPQVLLVLTGGHSSDDSKTAALGLKANGVRIYAVGVGDIEDELDNLASESSTVARASTFDGLSELNEQILETLDDEMKRVKLCTGVQEAPKGVGAAGADTTQLHQIATSTEDVIQVPSFPRLPGVDDKFIARLSGDPFPESTTEYHRPDNDLHKAKEADIVFLVDSSLNVGKDNFKKVIEFIYNLVDLFYTERDKLRIGMAHYATDVTNDFYLNAYANRDDVISAIAKVEYKGERRINTGTAIRYVQGNHFTTARGSRKDECIPQVLLVLTGGHSSDDSKTAALGLKANGVRIYAVGVGDIEDELDNLASESSTVARASTFDGLSELNEQILETLDDEVKRVKLCTGVQEAPKGEGRSREERGGDERRGDERRGEKTRRGEETRGDGRRGEESRGEERRREERRGEETRGEGRSREDVMFRKRK</sequence>
<evidence type="ECO:0000256" key="8">
    <source>
        <dbReference type="SAM" id="MobiDB-lite"/>
    </source>
</evidence>
<dbReference type="PANTHER" id="PTHR22588">
    <property type="entry name" value="VWFA DOMAIN-CONTAINING PROTEIN"/>
    <property type="match status" value="1"/>
</dbReference>
<dbReference type="InterPro" id="IPR036465">
    <property type="entry name" value="vWFA_dom_sf"/>
</dbReference>
<feature type="region of interest" description="Disordered" evidence="8">
    <location>
        <begin position="1396"/>
        <end position="1470"/>
    </location>
</feature>
<evidence type="ECO:0000256" key="4">
    <source>
        <dbReference type="ARBA" id="ARBA00022729"/>
    </source>
</evidence>
<feature type="domain" description="VWFA" evidence="9">
    <location>
        <begin position="132"/>
        <end position="308"/>
    </location>
</feature>
<proteinExistence type="predicted"/>
<feature type="domain" description="VWFA" evidence="9">
    <location>
        <begin position="681"/>
        <end position="857"/>
    </location>
</feature>
<evidence type="ECO:0000256" key="5">
    <source>
        <dbReference type="ARBA" id="ARBA00022737"/>
    </source>
</evidence>
<evidence type="ECO:0000313" key="11">
    <source>
        <dbReference type="Proteomes" id="UP001174136"/>
    </source>
</evidence>
<feature type="domain" description="VWFA" evidence="9">
    <location>
        <begin position="943"/>
        <end position="1119"/>
    </location>
</feature>
<accession>A0AA47NVF2</accession>
<name>A0AA47NVF2_MERPO</name>